<comment type="similarity">
    <text evidence="7">Belongs to the WRKY group II-e family.</text>
</comment>
<dbReference type="InterPro" id="IPR044810">
    <property type="entry name" value="WRKY_plant"/>
</dbReference>
<comment type="function">
    <text evidence="6">Transcription factor. Interacts specifically with the W box (5'-(T)TGAC[CT]-3'), a frequently occurring elicitor-responsive cis-acting element.</text>
</comment>
<evidence type="ECO:0000313" key="11">
    <source>
        <dbReference type="Proteomes" id="UP001341281"/>
    </source>
</evidence>
<evidence type="ECO:0000256" key="6">
    <source>
        <dbReference type="ARBA" id="ARBA00059805"/>
    </source>
</evidence>
<feature type="region of interest" description="Disordered" evidence="8">
    <location>
        <begin position="18"/>
        <end position="44"/>
    </location>
</feature>
<dbReference type="InterPro" id="IPR003657">
    <property type="entry name" value="WRKY_dom"/>
</dbReference>
<proteinExistence type="inferred from homology"/>
<protein>
    <recommendedName>
        <fullName evidence="9">WRKY domain-containing protein</fullName>
    </recommendedName>
</protein>
<dbReference type="GO" id="GO:0003700">
    <property type="term" value="F:DNA-binding transcription factor activity"/>
    <property type="evidence" value="ECO:0007669"/>
    <property type="project" value="InterPro"/>
</dbReference>
<feature type="region of interest" description="Disordered" evidence="8">
    <location>
        <begin position="217"/>
        <end position="268"/>
    </location>
</feature>
<keyword evidence="5" id="KW-0539">Nucleus</keyword>
<dbReference type="PANTHER" id="PTHR32096">
    <property type="entry name" value="WRKY TRANSCRIPTION FACTOR 30-RELATED-RELATED"/>
    <property type="match status" value="1"/>
</dbReference>
<feature type="region of interest" description="Disordered" evidence="8">
    <location>
        <begin position="96"/>
        <end position="132"/>
    </location>
</feature>
<dbReference type="Gene3D" id="2.20.25.80">
    <property type="entry name" value="WRKY domain"/>
    <property type="match status" value="1"/>
</dbReference>
<dbReference type="SUPFAM" id="SSF118290">
    <property type="entry name" value="WRKY DNA-binding domain"/>
    <property type="match status" value="1"/>
</dbReference>
<evidence type="ECO:0000313" key="10">
    <source>
        <dbReference type="EMBL" id="WVZ99727.1"/>
    </source>
</evidence>
<feature type="compositionally biased region" description="Low complexity" evidence="8">
    <location>
        <begin position="242"/>
        <end position="256"/>
    </location>
</feature>
<dbReference type="Proteomes" id="UP001341281">
    <property type="component" value="Chromosome 10"/>
</dbReference>
<evidence type="ECO:0000256" key="4">
    <source>
        <dbReference type="ARBA" id="ARBA00023163"/>
    </source>
</evidence>
<accession>A0AAQ3V116</accession>
<dbReference type="EMBL" id="CP144754">
    <property type="protein sequence ID" value="WVZ99727.1"/>
    <property type="molecule type" value="Genomic_DNA"/>
</dbReference>
<comment type="subcellular location">
    <subcellularLocation>
        <location evidence="1">Nucleus</location>
    </subcellularLocation>
</comment>
<keyword evidence="4" id="KW-0804">Transcription</keyword>
<evidence type="ECO:0000256" key="8">
    <source>
        <dbReference type="SAM" id="MobiDB-lite"/>
    </source>
</evidence>
<organism evidence="10 11">
    <name type="scientific">Paspalum notatum var. saurae</name>
    <dbReference type="NCBI Taxonomy" id="547442"/>
    <lineage>
        <taxon>Eukaryota</taxon>
        <taxon>Viridiplantae</taxon>
        <taxon>Streptophyta</taxon>
        <taxon>Embryophyta</taxon>
        <taxon>Tracheophyta</taxon>
        <taxon>Spermatophyta</taxon>
        <taxon>Magnoliopsida</taxon>
        <taxon>Liliopsida</taxon>
        <taxon>Poales</taxon>
        <taxon>Poaceae</taxon>
        <taxon>PACMAD clade</taxon>
        <taxon>Panicoideae</taxon>
        <taxon>Andropogonodae</taxon>
        <taxon>Paspaleae</taxon>
        <taxon>Paspalinae</taxon>
        <taxon>Paspalum</taxon>
    </lineage>
</organism>
<dbReference type="PROSITE" id="PS50811">
    <property type="entry name" value="WRKY"/>
    <property type="match status" value="1"/>
</dbReference>
<evidence type="ECO:0000256" key="2">
    <source>
        <dbReference type="ARBA" id="ARBA00023015"/>
    </source>
</evidence>
<evidence type="ECO:0000256" key="7">
    <source>
        <dbReference type="ARBA" id="ARBA00060761"/>
    </source>
</evidence>
<reference evidence="10 11" key="1">
    <citation type="submission" date="2024-02" db="EMBL/GenBank/DDBJ databases">
        <title>High-quality chromosome-scale genome assembly of Pensacola bahiagrass (Paspalum notatum Flugge var. saurae).</title>
        <authorList>
            <person name="Vega J.M."/>
            <person name="Podio M."/>
            <person name="Orjuela J."/>
            <person name="Siena L.A."/>
            <person name="Pessino S.C."/>
            <person name="Combes M.C."/>
            <person name="Mariac C."/>
            <person name="Albertini E."/>
            <person name="Pupilli F."/>
            <person name="Ortiz J.P.A."/>
            <person name="Leblanc O."/>
        </authorList>
    </citation>
    <scope>NUCLEOTIDE SEQUENCE [LARGE SCALE GENOMIC DNA]</scope>
    <source>
        <strain evidence="10">R1</strain>
        <tissue evidence="10">Leaf</tissue>
    </source>
</reference>
<dbReference type="GO" id="GO:0000976">
    <property type="term" value="F:transcription cis-regulatory region binding"/>
    <property type="evidence" value="ECO:0007669"/>
    <property type="project" value="TreeGrafter"/>
</dbReference>
<evidence type="ECO:0000256" key="5">
    <source>
        <dbReference type="ARBA" id="ARBA00023242"/>
    </source>
</evidence>
<dbReference type="FunFam" id="2.20.25.80:FF:000005">
    <property type="entry name" value="probable WRKY transcription factor 14"/>
    <property type="match status" value="1"/>
</dbReference>
<dbReference type="AlphaFoldDB" id="A0AAQ3V116"/>
<evidence type="ECO:0000259" key="9">
    <source>
        <dbReference type="PROSITE" id="PS50811"/>
    </source>
</evidence>
<keyword evidence="11" id="KW-1185">Reference proteome</keyword>
<dbReference type="SMART" id="SM00774">
    <property type="entry name" value="WRKY"/>
    <property type="match status" value="1"/>
</dbReference>
<keyword evidence="2" id="KW-0805">Transcription regulation</keyword>
<sequence>MEYSNDWDLQALVRSCGGTSEAEAAPAAAPPPRRRIDSGGGGHPLRRPALLRDLDYLDLDHGLPFSITPSSYREAAEAPLDFDHDALISSFPTAVVVSTSGQQQQQPRKQPGRKPGAHRTPRPKRSKKSQLKKVVCEVPVADSGVSTDLWAWRKYGQKPIKGSPYPRGYYKCSSLKACMARKLVERSPAKPGVLVVTYIADHCHAVPTMLNALAGTTRQQRPAAAPPDDDDNSLQTTTTSQSHAGGAASEDASAASRRGDDDSACDALSSMTTVDGGISAETTTPGCDAWQQAVETMALDDDDYHPLGDFFGPFDDDDDFVDRFLFDDGGGGGVLERRVSL</sequence>
<keyword evidence="3" id="KW-0238">DNA-binding</keyword>
<dbReference type="PANTHER" id="PTHR32096:SF150">
    <property type="entry name" value="WRKY DNA-BINDING DOMAIN SUPERFAMILY PROTEIN-RELATED"/>
    <property type="match status" value="1"/>
</dbReference>
<gene>
    <name evidence="10" type="ORF">U9M48_044988</name>
</gene>
<evidence type="ECO:0000256" key="3">
    <source>
        <dbReference type="ARBA" id="ARBA00023125"/>
    </source>
</evidence>
<feature type="domain" description="WRKY" evidence="9">
    <location>
        <begin position="141"/>
        <end position="207"/>
    </location>
</feature>
<evidence type="ECO:0000256" key="1">
    <source>
        <dbReference type="ARBA" id="ARBA00004123"/>
    </source>
</evidence>
<dbReference type="Pfam" id="PF03106">
    <property type="entry name" value="WRKY"/>
    <property type="match status" value="1"/>
</dbReference>
<dbReference type="InterPro" id="IPR036576">
    <property type="entry name" value="WRKY_dom_sf"/>
</dbReference>
<name>A0AAQ3V116_PASNO</name>
<feature type="compositionally biased region" description="Basic residues" evidence="8">
    <location>
        <begin position="110"/>
        <end position="131"/>
    </location>
</feature>
<dbReference type="GO" id="GO:0005634">
    <property type="term" value="C:nucleus"/>
    <property type="evidence" value="ECO:0007669"/>
    <property type="project" value="UniProtKB-SubCell"/>
</dbReference>